<dbReference type="SMART" id="SM00220">
    <property type="entry name" value="S_TKc"/>
    <property type="match status" value="1"/>
</dbReference>
<comment type="catalytic activity">
    <reaction evidence="13">
        <text>L-seryl-[protein] + ATP = O-phospho-L-seryl-[protein] + ADP + H(+)</text>
        <dbReference type="Rhea" id="RHEA:17989"/>
        <dbReference type="Rhea" id="RHEA-COMP:9863"/>
        <dbReference type="Rhea" id="RHEA-COMP:11604"/>
        <dbReference type="ChEBI" id="CHEBI:15378"/>
        <dbReference type="ChEBI" id="CHEBI:29999"/>
        <dbReference type="ChEBI" id="CHEBI:30616"/>
        <dbReference type="ChEBI" id="CHEBI:83421"/>
        <dbReference type="ChEBI" id="CHEBI:456216"/>
    </reaction>
</comment>
<dbReference type="PANTHER" id="PTHR27005">
    <property type="entry name" value="WALL-ASSOCIATED RECEPTOR KINASE-LIKE 21"/>
    <property type="match status" value="1"/>
</dbReference>
<dbReference type="CDD" id="cd14066">
    <property type="entry name" value="STKc_IRAK"/>
    <property type="match status" value="1"/>
</dbReference>
<accession>A0A833X5B4</accession>
<dbReference type="GO" id="GO:0007166">
    <property type="term" value="P:cell surface receptor signaling pathway"/>
    <property type="evidence" value="ECO:0007669"/>
    <property type="project" value="InterPro"/>
</dbReference>
<evidence type="ECO:0000256" key="15">
    <source>
        <dbReference type="SAM" id="SignalP"/>
    </source>
</evidence>
<evidence type="ECO:0000256" key="4">
    <source>
        <dbReference type="ARBA" id="ARBA00022692"/>
    </source>
</evidence>
<dbReference type="FunFam" id="3.30.200.20:FF:000043">
    <property type="entry name" value="Wall-associated receptor kinase 2"/>
    <property type="match status" value="1"/>
</dbReference>
<keyword evidence="9" id="KW-1133">Transmembrane helix</keyword>
<evidence type="ECO:0000256" key="1">
    <source>
        <dbReference type="ARBA" id="ARBA00004479"/>
    </source>
</evidence>
<evidence type="ECO:0000256" key="7">
    <source>
        <dbReference type="ARBA" id="ARBA00022777"/>
    </source>
</evidence>
<dbReference type="GO" id="GO:0005524">
    <property type="term" value="F:ATP binding"/>
    <property type="evidence" value="ECO:0007669"/>
    <property type="project" value="UniProtKB-KW"/>
</dbReference>
<organism evidence="17 18">
    <name type="scientific">Juglans regia</name>
    <name type="common">English walnut</name>
    <dbReference type="NCBI Taxonomy" id="51240"/>
    <lineage>
        <taxon>Eukaryota</taxon>
        <taxon>Viridiplantae</taxon>
        <taxon>Streptophyta</taxon>
        <taxon>Embryophyta</taxon>
        <taxon>Tracheophyta</taxon>
        <taxon>Spermatophyta</taxon>
        <taxon>Magnoliopsida</taxon>
        <taxon>eudicotyledons</taxon>
        <taxon>Gunneridae</taxon>
        <taxon>Pentapetalae</taxon>
        <taxon>rosids</taxon>
        <taxon>fabids</taxon>
        <taxon>Fagales</taxon>
        <taxon>Juglandaceae</taxon>
        <taxon>Juglans</taxon>
    </lineage>
</organism>
<keyword evidence="4" id="KW-0812">Transmembrane</keyword>
<name>A0A833X5B4_JUGRE</name>
<dbReference type="InterPro" id="IPR011009">
    <property type="entry name" value="Kinase-like_dom_sf"/>
</dbReference>
<evidence type="ECO:0000256" key="9">
    <source>
        <dbReference type="ARBA" id="ARBA00022989"/>
    </source>
</evidence>
<dbReference type="GO" id="GO:0004674">
    <property type="term" value="F:protein serine/threonine kinase activity"/>
    <property type="evidence" value="ECO:0007669"/>
    <property type="project" value="UniProtKB-KW"/>
</dbReference>
<keyword evidence="12" id="KW-0325">Glycoprotein</keyword>
<dbReference type="Proteomes" id="UP000619265">
    <property type="component" value="Unassembled WGS sequence"/>
</dbReference>
<comment type="subcellular location">
    <subcellularLocation>
        <location evidence="1">Membrane</location>
        <topology evidence="1">Single-pass type I membrane protein</topology>
    </subcellularLocation>
</comment>
<reference evidence="17" key="2">
    <citation type="submission" date="2020-03" db="EMBL/GenBank/DDBJ databases">
        <title>Walnut 2.0.</title>
        <authorList>
            <person name="Marrano A."/>
            <person name="Britton M."/>
            <person name="Zimin A.V."/>
            <person name="Zaini P.A."/>
            <person name="Workman R."/>
            <person name="Puiu D."/>
            <person name="Bianco L."/>
            <person name="Allen B.J."/>
            <person name="Troggio M."/>
            <person name="Leslie C.A."/>
            <person name="Timp W."/>
            <person name="Dendekar A."/>
            <person name="Salzberg S.L."/>
            <person name="Neale D.B."/>
        </authorList>
    </citation>
    <scope>NUCLEOTIDE SEQUENCE</scope>
    <source>
        <tissue evidence="17">Leaves</tissue>
    </source>
</reference>
<evidence type="ECO:0000256" key="6">
    <source>
        <dbReference type="ARBA" id="ARBA00022741"/>
    </source>
</evidence>
<evidence type="ECO:0000256" key="13">
    <source>
        <dbReference type="ARBA" id="ARBA00047558"/>
    </source>
</evidence>
<dbReference type="InterPro" id="IPR025287">
    <property type="entry name" value="WAK_GUB"/>
</dbReference>
<evidence type="ECO:0000256" key="11">
    <source>
        <dbReference type="ARBA" id="ARBA00023157"/>
    </source>
</evidence>
<evidence type="ECO:0000256" key="8">
    <source>
        <dbReference type="ARBA" id="ARBA00022840"/>
    </source>
</evidence>
<evidence type="ECO:0000256" key="5">
    <source>
        <dbReference type="ARBA" id="ARBA00022729"/>
    </source>
</evidence>
<sequence length="724" mass="81016">MVVRLVLQIAILLLSPNIDSFTPAAAATKLAKDGCEDRCGSVTIPYPFGMGAEHCYIGEWFEIVCKNDSLGTPKPFLRNLIDLEVLSISIPEGTIHVNYSIFSSCSSTNRTASSQNNMKFEHSPFSFSQSNNRFIAMGCNNSASMWSLDERINFGGCKSPCVNKSGIFINGSRCDGTSNCCQTEIPCDLNSFITTIEPQNSQIINNVGECNYAFLVDKSWFEENFTMPKQNLSVPVELKWGIDSISYYSKPHSMSKQYRCHLNDATTLLDNYNFTISTHTCECAQGYAGNPYLPQGCQDINECVDPKLNHCTDSRCKNTDGGYHCTDTITSIIIGISTSLGALVLLSGGWWSYKVVKKRNGMKQRQRFFQKNGGLLLQQQLSTREANVENTKLFNSKELEMATNHFNVNRIVGQGGQGTVYKGMLGDGKIVAVKKYKLMNEAKVQQFINEVGILSRINHRNVVKLLGCCLETEVPMLVYEFIPNGTLSQYLNGQNEEFLLTWDMRLRIATEIARALYYLHSAASSPIYHRDIKSMNILLDGKYIAKVADFGIARSVAIDQTHLSTTVHGTFGYIDPEYFRLGQFTEKSDVYSFGVVLAELLTGEKAISSTRTPETKSLASYFITSMEENILFDILDNQVLKEAKKEEIIVVANLVKRCLNCNGRNRPTMKEVAMELEAIQMLRKTSNLEQNYEEVEFVRSESYIQCDAPASTSKMTCTFSDTCV</sequence>
<dbReference type="InterPro" id="IPR018097">
    <property type="entry name" value="EGF_Ca-bd_CS"/>
</dbReference>
<dbReference type="InterPro" id="IPR045274">
    <property type="entry name" value="WAK-like"/>
</dbReference>
<evidence type="ECO:0000256" key="2">
    <source>
        <dbReference type="ARBA" id="ARBA00022527"/>
    </source>
</evidence>
<dbReference type="InterPro" id="IPR000719">
    <property type="entry name" value="Prot_kinase_dom"/>
</dbReference>
<dbReference type="Gene3D" id="2.10.25.10">
    <property type="entry name" value="Laminin"/>
    <property type="match status" value="1"/>
</dbReference>
<dbReference type="GO" id="GO:0016020">
    <property type="term" value="C:membrane"/>
    <property type="evidence" value="ECO:0007669"/>
    <property type="project" value="UniProtKB-SubCell"/>
</dbReference>
<comment type="catalytic activity">
    <reaction evidence="14">
        <text>L-threonyl-[protein] + ATP = O-phospho-L-threonyl-[protein] + ADP + H(+)</text>
        <dbReference type="Rhea" id="RHEA:46608"/>
        <dbReference type="Rhea" id="RHEA-COMP:11060"/>
        <dbReference type="Rhea" id="RHEA-COMP:11605"/>
        <dbReference type="ChEBI" id="CHEBI:15378"/>
        <dbReference type="ChEBI" id="CHEBI:30013"/>
        <dbReference type="ChEBI" id="CHEBI:30616"/>
        <dbReference type="ChEBI" id="CHEBI:61977"/>
        <dbReference type="ChEBI" id="CHEBI:456216"/>
    </reaction>
</comment>
<feature type="chain" id="PRO_5032936955" description="Protein kinase domain-containing protein" evidence="15">
    <location>
        <begin position="21"/>
        <end position="724"/>
    </location>
</feature>
<dbReference type="Gramene" id="Jr09_02190_p1">
    <property type="protein sequence ID" value="cds.Jr09_02190_p1"/>
    <property type="gene ID" value="Jr09_02190"/>
</dbReference>
<evidence type="ECO:0000313" key="18">
    <source>
        <dbReference type="Proteomes" id="UP000619265"/>
    </source>
</evidence>
<dbReference type="AlphaFoldDB" id="A0A833X5B4"/>
<dbReference type="Pfam" id="PF00069">
    <property type="entry name" value="Pkinase"/>
    <property type="match status" value="1"/>
</dbReference>
<keyword evidence="10" id="KW-0472">Membrane</keyword>
<evidence type="ECO:0000256" key="14">
    <source>
        <dbReference type="ARBA" id="ARBA00047951"/>
    </source>
</evidence>
<evidence type="ECO:0000256" key="10">
    <source>
        <dbReference type="ARBA" id="ARBA00023136"/>
    </source>
</evidence>
<dbReference type="GO" id="GO:0005509">
    <property type="term" value="F:calcium ion binding"/>
    <property type="evidence" value="ECO:0007669"/>
    <property type="project" value="InterPro"/>
</dbReference>
<keyword evidence="7" id="KW-0418">Kinase</keyword>
<keyword evidence="6" id="KW-0547">Nucleotide-binding</keyword>
<evidence type="ECO:0000259" key="16">
    <source>
        <dbReference type="PROSITE" id="PS50011"/>
    </source>
</evidence>
<evidence type="ECO:0000256" key="12">
    <source>
        <dbReference type="ARBA" id="ARBA00023180"/>
    </source>
</evidence>
<dbReference type="SUPFAM" id="SSF56112">
    <property type="entry name" value="Protein kinase-like (PK-like)"/>
    <property type="match status" value="1"/>
</dbReference>
<dbReference type="PROSITE" id="PS01187">
    <property type="entry name" value="EGF_CA"/>
    <property type="match status" value="1"/>
</dbReference>
<keyword evidence="3" id="KW-0808">Transferase</keyword>
<protein>
    <recommendedName>
        <fullName evidence="16">Protein kinase domain-containing protein</fullName>
    </recommendedName>
</protein>
<dbReference type="Gene3D" id="3.30.200.20">
    <property type="entry name" value="Phosphorylase Kinase, domain 1"/>
    <property type="match status" value="1"/>
</dbReference>
<keyword evidence="2" id="KW-0723">Serine/threonine-protein kinase</keyword>
<dbReference type="Pfam" id="PF08488">
    <property type="entry name" value="WAK"/>
    <property type="match status" value="1"/>
</dbReference>
<dbReference type="CDD" id="cd00054">
    <property type="entry name" value="EGF_CA"/>
    <property type="match status" value="1"/>
</dbReference>
<dbReference type="Pfam" id="PF13947">
    <property type="entry name" value="GUB_WAK_bind"/>
    <property type="match status" value="1"/>
</dbReference>
<feature type="domain" description="Protein kinase" evidence="16">
    <location>
        <begin position="406"/>
        <end position="679"/>
    </location>
</feature>
<dbReference type="PANTHER" id="PTHR27005:SF280">
    <property type="entry name" value="WALL-ASSOCIATED RECEPTOR KINASE-LIKE 8"/>
    <property type="match status" value="1"/>
</dbReference>
<proteinExistence type="predicted"/>
<reference evidence="17" key="1">
    <citation type="submission" date="2015-10" db="EMBL/GenBank/DDBJ databases">
        <authorList>
            <person name="Martinez-Garcia P.J."/>
            <person name="Crepeau M.W."/>
            <person name="Puiu D."/>
            <person name="Gonzalez-Ibeas D."/>
            <person name="Whalen J."/>
            <person name="Stevens K."/>
            <person name="Paul R."/>
            <person name="Butterfield T."/>
            <person name="Britton M."/>
            <person name="Reagan R."/>
            <person name="Chakraborty S."/>
            <person name="Walawage S.L."/>
            <person name="Vasquez-Gross H.A."/>
            <person name="Cardeno C."/>
            <person name="Famula R."/>
            <person name="Pratt K."/>
            <person name="Kuruganti S."/>
            <person name="Aradhya M.K."/>
            <person name="Leslie C.A."/>
            <person name="Dandekar A.M."/>
            <person name="Salzberg S.L."/>
            <person name="Wegrzyn J.L."/>
            <person name="Langley C.H."/>
            <person name="Neale D.B."/>
        </authorList>
    </citation>
    <scope>NUCLEOTIDE SEQUENCE</scope>
    <source>
        <tissue evidence="17">Leaves</tissue>
    </source>
</reference>
<dbReference type="Gene3D" id="1.10.510.10">
    <property type="entry name" value="Transferase(Phosphotransferase) domain 1"/>
    <property type="match status" value="1"/>
</dbReference>
<comment type="caution">
    <text evidence="17">The sequence shown here is derived from an EMBL/GenBank/DDBJ whole genome shotgun (WGS) entry which is preliminary data.</text>
</comment>
<evidence type="ECO:0000256" key="3">
    <source>
        <dbReference type="ARBA" id="ARBA00022679"/>
    </source>
</evidence>
<dbReference type="InterPro" id="IPR008271">
    <property type="entry name" value="Ser/Thr_kinase_AS"/>
</dbReference>
<keyword evidence="8" id="KW-0067">ATP-binding</keyword>
<gene>
    <name evidence="17" type="ORF">F2P56_019694</name>
</gene>
<keyword evidence="5 15" id="KW-0732">Signal</keyword>
<dbReference type="EMBL" id="LIHL02000009">
    <property type="protein sequence ID" value="KAF5459776.1"/>
    <property type="molecule type" value="Genomic_DNA"/>
</dbReference>
<dbReference type="InterPro" id="IPR013695">
    <property type="entry name" value="WAK"/>
</dbReference>
<dbReference type="PROSITE" id="PS00108">
    <property type="entry name" value="PROTEIN_KINASE_ST"/>
    <property type="match status" value="1"/>
</dbReference>
<keyword evidence="11" id="KW-1015">Disulfide bond</keyword>
<evidence type="ECO:0000313" key="17">
    <source>
        <dbReference type="EMBL" id="KAF5459776.1"/>
    </source>
</evidence>
<dbReference type="FunFam" id="1.10.510.10:FF:000084">
    <property type="entry name" value="Wall-associated receptor kinase 2"/>
    <property type="match status" value="1"/>
</dbReference>
<feature type="signal peptide" evidence="15">
    <location>
        <begin position="1"/>
        <end position="20"/>
    </location>
</feature>
<dbReference type="PROSITE" id="PS50011">
    <property type="entry name" value="PROTEIN_KINASE_DOM"/>
    <property type="match status" value="1"/>
</dbReference>
<dbReference type="GO" id="GO:0030247">
    <property type="term" value="F:polysaccharide binding"/>
    <property type="evidence" value="ECO:0007669"/>
    <property type="project" value="InterPro"/>
</dbReference>